<name>A0A7R9EGS6_9NEOP</name>
<gene>
    <name evidence="2" type="ORF">TMSB3V08_LOCUS9481</name>
</gene>
<evidence type="ECO:0008006" key="3">
    <source>
        <dbReference type="Google" id="ProtNLM"/>
    </source>
</evidence>
<dbReference type="EMBL" id="OB795868">
    <property type="protein sequence ID" value="CAD7432782.1"/>
    <property type="molecule type" value="Genomic_DNA"/>
</dbReference>
<dbReference type="PANTHER" id="PTHR25480">
    <property type="entry name" value="LEUCINE-RICH REPEAT-CONTAINING PROTEIN 73"/>
    <property type="match status" value="1"/>
</dbReference>
<evidence type="ECO:0000256" key="1">
    <source>
        <dbReference type="SAM" id="MobiDB-lite"/>
    </source>
</evidence>
<dbReference type="AlphaFoldDB" id="A0A7R9EGS6"/>
<dbReference type="PANTHER" id="PTHR25480:SF0">
    <property type="entry name" value="C-MAF-INDUCING PROTEIN"/>
    <property type="match status" value="1"/>
</dbReference>
<dbReference type="InterPro" id="IPR032675">
    <property type="entry name" value="LRR_dom_sf"/>
</dbReference>
<accession>A0A7R9EGS6</accession>
<dbReference type="Gene3D" id="3.80.10.10">
    <property type="entry name" value="Ribonuclease Inhibitor"/>
    <property type="match status" value="1"/>
</dbReference>
<reference evidence="2" key="1">
    <citation type="submission" date="2020-11" db="EMBL/GenBank/DDBJ databases">
        <authorList>
            <person name="Tran Van P."/>
        </authorList>
    </citation>
    <scope>NUCLEOTIDE SEQUENCE</scope>
</reference>
<dbReference type="InterPro" id="IPR052813">
    <property type="entry name" value="CMIP"/>
</dbReference>
<organism evidence="2">
    <name type="scientific">Timema monikensis</name>
    <dbReference type="NCBI Taxonomy" id="170555"/>
    <lineage>
        <taxon>Eukaryota</taxon>
        <taxon>Metazoa</taxon>
        <taxon>Ecdysozoa</taxon>
        <taxon>Arthropoda</taxon>
        <taxon>Hexapoda</taxon>
        <taxon>Insecta</taxon>
        <taxon>Pterygota</taxon>
        <taxon>Neoptera</taxon>
        <taxon>Polyneoptera</taxon>
        <taxon>Phasmatodea</taxon>
        <taxon>Timematodea</taxon>
        <taxon>Timematoidea</taxon>
        <taxon>Timematidae</taxon>
        <taxon>Timema</taxon>
    </lineage>
</organism>
<evidence type="ECO:0000313" key="2">
    <source>
        <dbReference type="EMBL" id="CAD7432782.1"/>
    </source>
</evidence>
<sequence>MYHTTRLNLIEVPNLGSRVLGDLRRHLWGPAKQIQTLLQATPTAASGATSFRLFLLHPSPPLSISLIDFSTTTPLQDECVTTVPIEIVSKLLSDGSAWNSHAASAEVIATLAPLLDNNPPSAEMCRFFSQHCVDNPRSPLVADTLTPIIHRILKHNVDFGKSPHMRRFVQDYIRALHSQNGGSDVIQKFVTSVHGPSSGCPHPRVLPNLVSVCLASIFSNFEVRRDPVRRNEAPSTAEEGDEGGDNERQREYREDRHLRCYITVFLHISEYDDWRPGLAQLLQPIPFPDEALGYQPFIHDFMPVIQRIGTDSRCEVHQMVLGIREGKEGWFDIYCPSSLACSDDGLLWCLMLQTLLSCCCRRKRFMAQVAKHYNPCMLASLRGHAVANEALCLMLEWELIELEEVKMQIVTTLQTTSSGREHYQALCQRQRHLRELQQKGGPRKLTLPIRSTDSDITRLLSCGSFGNLECLSLAFTHVTSACAEQLIKLPSLRYLNLWATQFGDTGLLMIAEHLHKLQVLNLCETQVSDRGIAALLSMTNLRRLNLNSTKLSAEMFESLRKSLPVALEIDVRYTEAW</sequence>
<feature type="region of interest" description="Disordered" evidence="1">
    <location>
        <begin position="228"/>
        <end position="250"/>
    </location>
</feature>
<protein>
    <recommendedName>
        <fullName evidence="3">C-Maf-inducing protein</fullName>
    </recommendedName>
</protein>
<proteinExistence type="predicted"/>
<dbReference type="SUPFAM" id="SSF52047">
    <property type="entry name" value="RNI-like"/>
    <property type="match status" value="1"/>
</dbReference>